<protein>
    <recommendedName>
        <fullName evidence="2">C2H2-type domain-containing protein</fullName>
    </recommendedName>
</protein>
<gene>
    <name evidence="3" type="ORF">AAWM_07290</name>
</gene>
<dbReference type="EMBL" id="BDHI01000017">
    <property type="protein sequence ID" value="GCB24405.1"/>
    <property type="molecule type" value="Genomic_DNA"/>
</dbReference>
<dbReference type="STRING" id="105351.A0A401KYM1"/>
<accession>A0A401KYM1</accession>
<proteinExistence type="predicted"/>
<keyword evidence="4" id="KW-1185">Reference proteome</keyword>
<evidence type="ECO:0000313" key="4">
    <source>
        <dbReference type="Proteomes" id="UP000286921"/>
    </source>
</evidence>
<dbReference type="Proteomes" id="UP000286921">
    <property type="component" value="Unassembled WGS sequence"/>
</dbReference>
<dbReference type="PROSITE" id="PS50157">
    <property type="entry name" value="ZINC_FINGER_C2H2_2"/>
    <property type="match status" value="1"/>
</dbReference>
<dbReference type="InterPro" id="IPR013087">
    <property type="entry name" value="Znf_C2H2_type"/>
</dbReference>
<keyword evidence="1" id="KW-0862">Zinc</keyword>
<comment type="caution">
    <text evidence="3">The sequence shown here is derived from an EMBL/GenBank/DDBJ whole genome shotgun (WGS) entry which is preliminary data.</text>
</comment>
<evidence type="ECO:0000256" key="1">
    <source>
        <dbReference type="PROSITE-ProRule" id="PRU00042"/>
    </source>
</evidence>
<sequence>MGMILTSKSSSSTNLLFQTSLSVPALLELPYIALLALFRRTIAFIGVERGPDDLVVTCLRGRFRDRLLWSNFKAIGQPAIVAVARAGWHIQSLDDIANSIREGRFDELELERARENAKEKLAWINRSLSGPPNLKFAITPPRHNMASLQRQLNTLKKVLEKTSINVICPLCLRSFSRADVLYAHFRQEGGEDTMHAGLAMKQADFGTFISCYERAMGASIPSSMLRDGHECFKTWFIVENYRRDAENGAVHPDASLGELFNFDALDDCESTCV</sequence>
<evidence type="ECO:0000313" key="3">
    <source>
        <dbReference type="EMBL" id="GCB24405.1"/>
    </source>
</evidence>
<evidence type="ECO:0000259" key="2">
    <source>
        <dbReference type="PROSITE" id="PS50157"/>
    </source>
</evidence>
<reference evidence="3 4" key="1">
    <citation type="submission" date="2016-09" db="EMBL/GenBank/DDBJ databases">
        <title>Aspergillus awamori IFM 58123T.</title>
        <authorList>
            <person name="Kusuya Y."/>
            <person name="Shimizu M."/>
            <person name="Takahashi H."/>
            <person name="Yaguchi T."/>
        </authorList>
    </citation>
    <scope>NUCLEOTIDE SEQUENCE [LARGE SCALE GENOMIC DNA]</scope>
    <source>
        <strain evidence="3 4">IFM 58123</strain>
    </source>
</reference>
<keyword evidence="1" id="KW-0479">Metal-binding</keyword>
<dbReference type="GO" id="GO:0008270">
    <property type="term" value="F:zinc ion binding"/>
    <property type="evidence" value="ECO:0007669"/>
    <property type="project" value="UniProtKB-KW"/>
</dbReference>
<dbReference type="AlphaFoldDB" id="A0A401KYM1"/>
<feature type="domain" description="C2H2-type" evidence="2">
    <location>
        <begin position="166"/>
        <end position="193"/>
    </location>
</feature>
<name>A0A401KYM1_ASPAW</name>
<organism evidence="3 4">
    <name type="scientific">Aspergillus awamori</name>
    <name type="common">Black koji mold</name>
    <dbReference type="NCBI Taxonomy" id="105351"/>
    <lineage>
        <taxon>Eukaryota</taxon>
        <taxon>Fungi</taxon>
        <taxon>Dikarya</taxon>
        <taxon>Ascomycota</taxon>
        <taxon>Pezizomycotina</taxon>
        <taxon>Eurotiomycetes</taxon>
        <taxon>Eurotiomycetidae</taxon>
        <taxon>Eurotiales</taxon>
        <taxon>Aspergillaceae</taxon>
        <taxon>Aspergillus</taxon>
    </lineage>
</organism>
<keyword evidence="1" id="KW-0863">Zinc-finger</keyword>